<name>A0A6C0B1U7_9ZZZZ</name>
<dbReference type="SMART" id="SM00014">
    <property type="entry name" value="acidPPc"/>
    <property type="match status" value="1"/>
</dbReference>
<reference evidence="3" key="1">
    <citation type="journal article" date="2020" name="Nature">
        <title>Giant virus diversity and host interactions through global metagenomics.</title>
        <authorList>
            <person name="Schulz F."/>
            <person name="Roux S."/>
            <person name="Paez-Espino D."/>
            <person name="Jungbluth S."/>
            <person name="Walsh D.A."/>
            <person name="Denef V.J."/>
            <person name="McMahon K.D."/>
            <person name="Konstantinidis K.T."/>
            <person name="Eloe-Fadrosh E.A."/>
            <person name="Kyrpides N.C."/>
            <person name="Woyke T."/>
        </authorList>
    </citation>
    <scope>NUCLEOTIDE SEQUENCE</scope>
    <source>
        <strain evidence="3">GVMAG-M-3300009182-78</strain>
    </source>
</reference>
<proteinExistence type="predicted"/>
<dbReference type="InterPro" id="IPR000326">
    <property type="entry name" value="PAP2/HPO"/>
</dbReference>
<dbReference type="GO" id="GO:0042392">
    <property type="term" value="F:sphingosine-1-phosphate phosphatase activity"/>
    <property type="evidence" value="ECO:0007669"/>
    <property type="project" value="TreeGrafter"/>
</dbReference>
<keyword evidence="1" id="KW-0812">Transmembrane</keyword>
<keyword evidence="1" id="KW-1133">Transmembrane helix</keyword>
<dbReference type="SUPFAM" id="SSF48317">
    <property type="entry name" value="Acid phosphatase/Vanadium-dependent haloperoxidase"/>
    <property type="match status" value="1"/>
</dbReference>
<organism evidence="3">
    <name type="scientific">viral metagenome</name>
    <dbReference type="NCBI Taxonomy" id="1070528"/>
    <lineage>
        <taxon>unclassified sequences</taxon>
        <taxon>metagenomes</taxon>
        <taxon>organismal metagenomes</taxon>
    </lineage>
</organism>
<dbReference type="PANTHER" id="PTHR14969">
    <property type="entry name" value="SPHINGOSINE-1-PHOSPHATE PHOSPHOHYDROLASE"/>
    <property type="match status" value="1"/>
</dbReference>
<evidence type="ECO:0000259" key="2">
    <source>
        <dbReference type="SMART" id="SM00014"/>
    </source>
</evidence>
<dbReference type="PANTHER" id="PTHR14969:SF13">
    <property type="entry name" value="AT30094P"/>
    <property type="match status" value="1"/>
</dbReference>
<dbReference type="Pfam" id="PF01569">
    <property type="entry name" value="PAP2"/>
    <property type="match status" value="1"/>
</dbReference>
<sequence length="174" mass="19889">MTNFTGMFKMMMDLKGYLGPFLLFVTTLYCLRNKVTLLSIYTVGYIVSIGINIILKLLIQQPRPSEDRALFYSMIANKKRLGYDQYGMPSGHAQSVFYSTVFIHYALRDPLTTFCYLFVALNTCYQRIEYKNHTVLQVIVGSIVGAIIGWGFYLFSSKKLMGIIRDKVDDNAPV</sequence>
<evidence type="ECO:0000313" key="3">
    <source>
        <dbReference type="EMBL" id="QHS85508.1"/>
    </source>
</evidence>
<keyword evidence="1" id="KW-0472">Membrane</keyword>
<feature type="domain" description="Phosphatidic acid phosphatase type 2/haloperoxidase" evidence="2">
    <location>
        <begin position="38"/>
        <end position="153"/>
    </location>
</feature>
<accession>A0A6C0B1U7</accession>
<feature type="transmembrane region" description="Helical" evidence="1">
    <location>
        <begin position="134"/>
        <end position="155"/>
    </location>
</feature>
<dbReference type="EMBL" id="MN739044">
    <property type="protein sequence ID" value="QHS85508.1"/>
    <property type="molecule type" value="Genomic_DNA"/>
</dbReference>
<protein>
    <recommendedName>
        <fullName evidence="2">Phosphatidic acid phosphatase type 2/haloperoxidase domain-containing protein</fullName>
    </recommendedName>
</protein>
<dbReference type="InterPro" id="IPR036938">
    <property type="entry name" value="PAP2/HPO_sf"/>
</dbReference>
<dbReference type="Gene3D" id="1.20.144.10">
    <property type="entry name" value="Phosphatidic acid phosphatase type 2/haloperoxidase"/>
    <property type="match status" value="1"/>
</dbReference>
<dbReference type="AlphaFoldDB" id="A0A6C0B1U7"/>
<feature type="transmembrane region" description="Helical" evidence="1">
    <location>
        <begin position="40"/>
        <end position="59"/>
    </location>
</feature>
<evidence type="ECO:0000256" key="1">
    <source>
        <dbReference type="SAM" id="Phobius"/>
    </source>
</evidence>